<reference evidence="5 6" key="1">
    <citation type="submission" date="2021-04" db="EMBL/GenBank/DDBJ databases">
        <authorList>
            <person name="Pira H."/>
            <person name="Risdian C."/>
            <person name="Wink J."/>
        </authorList>
    </citation>
    <scope>NUCLEOTIDE SEQUENCE [LARGE SCALE GENOMIC DNA]</scope>
    <source>
        <strain evidence="5 6">WH53</strain>
    </source>
</reference>
<keyword evidence="6" id="KW-1185">Reference proteome</keyword>
<feature type="domain" description="Methyltransferase type 11" evidence="4">
    <location>
        <begin position="38"/>
        <end position="137"/>
    </location>
</feature>
<proteinExistence type="inferred from homology"/>
<name>A0ABS5ZA76_9GAMM</name>
<evidence type="ECO:0000256" key="1">
    <source>
        <dbReference type="ARBA" id="ARBA00008361"/>
    </source>
</evidence>
<gene>
    <name evidence="5" type="ORF">KCG35_06935</name>
</gene>
<dbReference type="Pfam" id="PF08241">
    <property type="entry name" value="Methyltransf_11"/>
    <property type="match status" value="1"/>
</dbReference>
<dbReference type="GO" id="GO:0008168">
    <property type="term" value="F:methyltransferase activity"/>
    <property type="evidence" value="ECO:0007669"/>
    <property type="project" value="UniProtKB-KW"/>
</dbReference>
<evidence type="ECO:0000256" key="2">
    <source>
        <dbReference type="ARBA" id="ARBA00022603"/>
    </source>
</evidence>
<keyword evidence="3" id="KW-0808">Transferase</keyword>
<dbReference type="Gene3D" id="3.40.50.150">
    <property type="entry name" value="Vaccinia Virus protein VP39"/>
    <property type="match status" value="1"/>
</dbReference>
<dbReference type="SUPFAM" id="SSF53335">
    <property type="entry name" value="S-adenosyl-L-methionine-dependent methyltransferases"/>
    <property type="match status" value="1"/>
</dbReference>
<keyword evidence="2 5" id="KW-0489">Methyltransferase</keyword>
<comment type="similarity">
    <text evidence="1">Belongs to the methyltransferase superfamily.</text>
</comment>
<dbReference type="InterPro" id="IPR029063">
    <property type="entry name" value="SAM-dependent_MTases_sf"/>
</dbReference>
<dbReference type="PANTHER" id="PTHR44942">
    <property type="entry name" value="METHYLTRANSF_11 DOMAIN-CONTAINING PROTEIN"/>
    <property type="match status" value="1"/>
</dbReference>
<evidence type="ECO:0000256" key="3">
    <source>
        <dbReference type="ARBA" id="ARBA00022679"/>
    </source>
</evidence>
<evidence type="ECO:0000259" key="4">
    <source>
        <dbReference type="Pfam" id="PF08241"/>
    </source>
</evidence>
<dbReference type="PANTHER" id="PTHR44942:SF4">
    <property type="entry name" value="METHYLTRANSFERASE TYPE 11 DOMAIN-CONTAINING PROTEIN"/>
    <property type="match status" value="1"/>
</dbReference>
<dbReference type="GO" id="GO:0032259">
    <property type="term" value="P:methylation"/>
    <property type="evidence" value="ECO:0007669"/>
    <property type="project" value="UniProtKB-KW"/>
</dbReference>
<dbReference type="RefSeq" id="WP_215818954.1">
    <property type="nucleotide sequence ID" value="NZ_JAGSOY010000011.1"/>
</dbReference>
<comment type="caution">
    <text evidence="5">The sequence shown here is derived from an EMBL/GenBank/DDBJ whole genome shotgun (WGS) entry which is preliminary data.</text>
</comment>
<accession>A0ABS5ZA76</accession>
<dbReference type="Proteomes" id="UP000690515">
    <property type="component" value="Unassembled WGS sequence"/>
</dbReference>
<dbReference type="EMBL" id="JAGSOY010000011">
    <property type="protein sequence ID" value="MBU2710788.1"/>
    <property type="molecule type" value="Genomic_DNA"/>
</dbReference>
<organism evidence="5 6">
    <name type="scientific">Zooshikella harenae</name>
    <dbReference type="NCBI Taxonomy" id="2827238"/>
    <lineage>
        <taxon>Bacteria</taxon>
        <taxon>Pseudomonadati</taxon>
        <taxon>Pseudomonadota</taxon>
        <taxon>Gammaproteobacteria</taxon>
        <taxon>Oceanospirillales</taxon>
        <taxon>Zooshikellaceae</taxon>
        <taxon>Zooshikella</taxon>
    </lineage>
</organism>
<dbReference type="InterPro" id="IPR013216">
    <property type="entry name" value="Methyltransf_11"/>
</dbReference>
<evidence type="ECO:0000313" key="5">
    <source>
        <dbReference type="EMBL" id="MBU2710788.1"/>
    </source>
</evidence>
<dbReference type="CDD" id="cd02440">
    <property type="entry name" value="AdoMet_MTases"/>
    <property type="match status" value="1"/>
</dbReference>
<evidence type="ECO:0000313" key="6">
    <source>
        <dbReference type="Proteomes" id="UP000690515"/>
    </source>
</evidence>
<protein>
    <submittedName>
        <fullName evidence="5">Class I SAM-dependent methyltransferase</fullName>
    </submittedName>
</protein>
<dbReference type="InterPro" id="IPR051052">
    <property type="entry name" value="Diverse_substrate_MTase"/>
</dbReference>
<sequence>MSDWNAETAEWYAHKYGEYPTNKLGIEALKLPDNSIVIDIGCGTGCALRHAAKQVTQGVLIGIDPVPRMIEIAREKTTSDSTANNIIFKVGSAEDIPIENNSADFILAFDSFDHWENQQQGLKEIHRVLKPEGCFIVVKDGGLPNGTEARQSFLETLASSAFKIVEEQTLEDDEVSFTLWIYEKE</sequence>